<dbReference type="Gene3D" id="3.30.1150.10">
    <property type="match status" value="2"/>
</dbReference>
<dbReference type="SUPFAM" id="SSF74653">
    <property type="entry name" value="TolA/TonB C-terminal domain"/>
    <property type="match status" value="2"/>
</dbReference>
<dbReference type="InterPro" id="IPR006260">
    <property type="entry name" value="TonB/TolA_C"/>
</dbReference>
<name>A0ABM8NHJ0_9BURK</name>
<keyword evidence="6" id="KW-1185">Reference proteome</keyword>
<comment type="caution">
    <text evidence="5">The sequence shown here is derived from an EMBL/GenBank/DDBJ whole genome shotgun (WGS) entry which is preliminary data.</text>
</comment>
<evidence type="ECO:0000256" key="1">
    <source>
        <dbReference type="ARBA" id="ARBA00004167"/>
    </source>
</evidence>
<reference evidence="5 6" key="1">
    <citation type="submission" date="2020-10" db="EMBL/GenBank/DDBJ databases">
        <authorList>
            <person name="Peeters C."/>
        </authorList>
    </citation>
    <scope>NUCLEOTIDE SEQUENCE [LARGE SCALE GENOMIC DNA]</scope>
    <source>
        <strain evidence="5 6">LMG 28140</strain>
    </source>
</reference>
<dbReference type="Proteomes" id="UP000598032">
    <property type="component" value="Unassembled WGS sequence"/>
</dbReference>
<dbReference type="EMBL" id="CAJHCP010000004">
    <property type="protein sequence ID" value="CAD6525994.1"/>
    <property type="molecule type" value="Genomic_DNA"/>
</dbReference>
<dbReference type="Pfam" id="PF13103">
    <property type="entry name" value="TonB_2"/>
    <property type="match status" value="1"/>
</dbReference>
<sequence length="213" mass="22856">MTSKLQIGLTTIIAISIGSAHAQQSVRYVPVKAIPCQYALPPSALQKLPPQSLRSAVRVSINAHGKVEDAVLEQSSGDLAFDRLAVHEARQAVCKPFLDVDGNAIPVETNFLFAVTSAEFRPDVSSETFAAKVERLVRAKILWDGETGHLRTTISVRCSSDGKLLSATIVRSSGNPEWDAVALSAVQHSEPMPSDLDGKTPKNFRITVQPGSA</sequence>
<keyword evidence="4" id="KW-0472">Membrane</keyword>
<gene>
    <name evidence="5" type="ORF">LMG28140_01788</name>
</gene>
<accession>A0ABM8NHJ0</accession>
<organism evidence="5 6">
    <name type="scientific">Paraburkholderia metrosideri</name>
    <dbReference type="NCBI Taxonomy" id="580937"/>
    <lineage>
        <taxon>Bacteria</taxon>
        <taxon>Pseudomonadati</taxon>
        <taxon>Pseudomonadota</taxon>
        <taxon>Betaproteobacteria</taxon>
        <taxon>Burkholderiales</taxon>
        <taxon>Burkholderiaceae</taxon>
        <taxon>Paraburkholderia</taxon>
    </lineage>
</organism>
<evidence type="ECO:0000313" key="5">
    <source>
        <dbReference type="EMBL" id="CAD6525994.1"/>
    </source>
</evidence>
<evidence type="ECO:0000256" key="4">
    <source>
        <dbReference type="ARBA" id="ARBA00023136"/>
    </source>
</evidence>
<evidence type="ECO:0008006" key="7">
    <source>
        <dbReference type="Google" id="ProtNLM"/>
    </source>
</evidence>
<evidence type="ECO:0000256" key="3">
    <source>
        <dbReference type="ARBA" id="ARBA00022989"/>
    </source>
</evidence>
<keyword evidence="3" id="KW-1133">Transmembrane helix</keyword>
<protein>
    <recommendedName>
        <fullName evidence="7">TonB family protein</fullName>
    </recommendedName>
</protein>
<evidence type="ECO:0000313" key="6">
    <source>
        <dbReference type="Proteomes" id="UP000598032"/>
    </source>
</evidence>
<dbReference type="NCBIfam" id="TIGR01352">
    <property type="entry name" value="tonB_Cterm"/>
    <property type="match status" value="2"/>
</dbReference>
<proteinExistence type="predicted"/>
<keyword evidence="2" id="KW-0812">Transmembrane</keyword>
<evidence type="ECO:0000256" key="2">
    <source>
        <dbReference type="ARBA" id="ARBA00022692"/>
    </source>
</evidence>
<comment type="subcellular location">
    <subcellularLocation>
        <location evidence="1">Membrane</location>
        <topology evidence="1">Single-pass membrane protein</topology>
    </subcellularLocation>
</comment>